<dbReference type="Proteomes" id="UP000500895">
    <property type="component" value="Chromosome"/>
</dbReference>
<sequence>MPIVRYFLVAGAFVVALLCALDRSMPPLADMSAGTGVDRSIIRIHSASAWPEKIVFDTSTQIATVVSSPLLATERRDDSGQALAIAAPQKPEIQNRAASPQSAVRATSFRSNRTARAAASRRPYDRQLIVGAFREN</sequence>
<organism evidence="2 3">
    <name type="scientific">Bradyrhizobium symbiodeficiens</name>
    <dbReference type="NCBI Taxonomy" id="1404367"/>
    <lineage>
        <taxon>Bacteria</taxon>
        <taxon>Pseudomonadati</taxon>
        <taxon>Pseudomonadota</taxon>
        <taxon>Alphaproteobacteria</taxon>
        <taxon>Hyphomicrobiales</taxon>
        <taxon>Nitrobacteraceae</taxon>
        <taxon>Bradyrhizobium</taxon>
    </lineage>
</organism>
<reference evidence="2 3" key="1">
    <citation type="journal article" date="2020" name="Int. J. Syst. Evol. Microbiol.">
        <title>Description and complete genome sequences of Bradyrhizobium symbiodeficiens sp. nov., a non-symbiotic bacterium associated with legumes native to Canada.</title>
        <authorList>
            <person name="Bromfield E.S.P."/>
            <person name="Cloutier S."/>
            <person name="Nguyen H.D.T."/>
        </authorList>
    </citation>
    <scope>NUCLEOTIDE SEQUENCE [LARGE SCALE GENOMIC DNA]</scope>
    <source>
        <strain evidence="2 3">101S1MB</strain>
    </source>
</reference>
<accession>A0A6G9A4N5</accession>
<feature type="compositionally biased region" description="Low complexity" evidence="1">
    <location>
        <begin position="105"/>
        <end position="117"/>
    </location>
</feature>
<dbReference type="EMBL" id="CP050066">
    <property type="protein sequence ID" value="QIP07286.1"/>
    <property type="molecule type" value="Genomic_DNA"/>
</dbReference>
<evidence type="ECO:0000313" key="2">
    <source>
        <dbReference type="EMBL" id="QIP07286.1"/>
    </source>
</evidence>
<name>A0A6G9A4N5_9BRAD</name>
<gene>
    <name evidence="2" type="ORF">HAV00_13905</name>
</gene>
<evidence type="ECO:0000256" key="1">
    <source>
        <dbReference type="SAM" id="MobiDB-lite"/>
    </source>
</evidence>
<evidence type="ECO:0000313" key="3">
    <source>
        <dbReference type="Proteomes" id="UP000500895"/>
    </source>
</evidence>
<proteinExistence type="predicted"/>
<dbReference type="AlphaFoldDB" id="A0A6G9A4N5"/>
<dbReference type="RefSeq" id="WP_166467899.1">
    <property type="nucleotide sequence ID" value="NZ_CP050066.2"/>
</dbReference>
<protein>
    <submittedName>
        <fullName evidence="2">Uncharacterized protein</fullName>
    </submittedName>
</protein>
<feature type="region of interest" description="Disordered" evidence="1">
    <location>
        <begin position="85"/>
        <end position="117"/>
    </location>
</feature>